<reference evidence="1 2" key="1">
    <citation type="journal article" date="2014" name="Mol. Plant">
        <title>Chromosome Scale Genome Assembly and Transcriptome Profiling of Nannochloropsis gaditana in Nitrogen Depletion.</title>
        <authorList>
            <person name="Corteggiani Carpinelli E."/>
            <person name="Telatin A."/>
            <person name="Vitulo N."/>
            <person name="Forcato C."/>
            <person name="D'Angelo M."/>
            <person name="Schiavon R."/>
            <person name="Vezzi A."/>
            <person name="Giacometti G.M."/>
            <person name="Morosinotto T."/>
            <person name="Valle G."/>
        </authorList>
    </citation>
    <scope>NUCLEOTIDE SEQUENCE [LARGE SCALE GENOMIC DNA]</scope>
    <source>
        <strain evidence="1 2">B-31</strain>
    </source>
</reference>
<evidence type="ECO:0000313" key="1">
    <source>
        <dbReference type="EMBL" id="EWM24492.1"/>
    </source>
</evidence>
<dbReference type="EMBL" id="AZIL01001215">
    <property type="protein sequence ID" value="EWM24492.1"/>
    <property type="molecule type" value="Genomic_DNA"/>
</dbReference>
<sequence length="104" mass="12056">MRMTGKHEGCVFNGGTKEILNSKFWISGAYAGKSCKISHSWTPREGGRCWEGEKTKREVVGRQTTREGRHERRARGRREWKAVHGPAFFILNTSHDREAVRDRR</sequence>
<comment type="caution">
    <text evidence="1">The sequence shown here is derived from an EMBL/GenBank/DDBJ whole genome shotgun (WGS) entry which is preliminary data.</text>
</comment>
<accession>W7TE70</accession>
<evidence type="ECO:0000313" key="2">
    <source>
        <dbReference type="Proteomes" id="UP000019335"/>
    </source>
</evidence>
<organism evidence="1 2">
    <name type="scientific">Nannochloropsis gaditana</name>
    <dbReference type="NCBI Taxonomy" id="72520"/>
    <lineage>
        <taxon>Eukaryota</taxon>
        <taxon>Sar</taxon>
        <taxon>Stramenopiles</taxon>
        <taxon>Ochrophyta</taxon>
        <taxon>Eustigmatophyceae</taxon>
        <taxon>Eustigmatales</taxon>
        <taxon>Monodopsidaceae</taxon>
        <taxon>Nannochloropsis</taxon>
    </lineage>
</organism>
<dbReference type="AlphaFoldDB" id="W7TE70"/>
<gene>
    <name evidence="1" type="ORF">Naga_101876g1</name>
</gene>
<proteinExistence type="predicted"/>
<name>W7TE70_9STRA</name>
<dbReference type="Proteomes" id="UP000019335">
    <property type="component" value="Chromosome 13"/>
</dbReference>
<protein>
    <submittedName>
        <fullName evidence="1">Uncharacterized protein</fullName>
    </submittedName>
</protein>
<keyword evidence="2" id="KW-1185">Reference proteome</keyword>